<accession>A0A1D1V989</accession>
<dbReference type="Proteomes" id="UP000186922">
    <property type="component" value="Unassembled WGS sequence"/>
</dbReference>
<dbReference type="EMBL" id="BDGG01000004">
    <property type="protein sequence ID" value="GAU98204.1"/>
    <property type="molecule type" value="Genomic_DNA"/>
</dbReference>
<keyword evidence="2" id="KW-1185">Reference proteome</keyword>
<name>A0A1D1V989_RAMVA</name>
<reference evidence="1 2" key="1">
    <citation type="journal article" date="2016" name="Nat. Commun.">
        <title>Extremotolerant tardigrade genome and improved radiotolerance of human cultured cells by tardigrade-unique protein.</title>
        <authorList>
            <person name="Hashimoto T."/>
            <person name="Horikawa D.D."/>
            <person name="Saito Y."/>
            <person name="Kuwahara H."/>
            <person name="Kozuka-Hata H."/>
            <person name="Shin-I T."/>
            <person name="Minakuchi Y."/>
            <person name="Ohishi K."/>
            <person name="Motoyama A."/>
            <person name="Aizu T."/>
            <person name="Enomoto A."/>
            <person name="Kondo K."/>
            <person name="Tanaka S."/>
            <person name="Hara Y."/>
            <person name="Koshikawa S."/>
            <person name="Sagara H."/>
            <person name="Miura T."/>
            <person name="Yokobori S."/>
            <person name="Miyagawa K."/>
            <person name="Suzuki Y."/>
            <person name="Kubo T."/>
            <person name="Oyama M."/>
            <person name="Kohara Y."/>
            <person name="Fujiyama A."/>
            <person name="Arakawa K."/>
            <person name="Katayama T."/>
            <person name="Toyoda A."/>
            <person name="Kunieda T."/>
        </authorList>
    </citation>
    <scope>NUCLEOTIDE SEQUENCE [LARGE SCALE GENOMIC DNA]</scope>
    <source>
        <strain evidence="1 2">YOKOZUNA-1</strain>
    </source>
</reference>
<gene>
    <name evidence="1" type="primary">RvY_09382-1</name>
    <name evidence="1" type="synonym">RvY_09382.1</name>
    <name evidence="1" type="ORF">RvY_09382</name>
</gene>
<comment type="caution">
    <text evidence="1">The sequence shown here is derived from an EMBL/GenBank/DDBJ whole genome shotgun (WGS) entry which is preliminary data.</text>
</comment>
<evidence type="ECO:0000313" key="1">
    <source>
        <dbReference type="EMBL" id="GAU98204.1"/>
    </source>
</evidence>
<protein>
    <submittedName>
        <fullName evidence="1">Uncharacterized protein</fullName>
    </submittedName>
</protein>
<organism evidence="1 2">
    <name type="scientific">Ramazzottius varieornatus</name>
    <name type="common">Water bear</name>
    <name type="synonym">Tardigrade</name>
    <dbReference type="NCBI Taxonomy" id="947166"/>
    <lineage>
        <taxon>Eukaryota</taxon>
        <taxon>Metazoa</taxon>
        <taxon>Ecdysozoa</taxon>
        <taxon>Tardigrada</taxon>
        <taxon>Eutardigrada</taxon>
        <taxon>Parachela</taxon>
        <taxon>Hypsibioidea</taxon>
        <taxon>Ramazzottiidae</taxon>
        <taxon>Ramazzottius</taxon>
    </lineage>
</organism>
<evidence type="ECO:0000313" key="2">
    <source>
        <dbReference type="Proteomes" id="UP000186922"/>
    </source>
</evidence>
<dbReference type="AlphaFoldDB" id="A0A1D1V989"/>
<proteinExistence type="predicted"/>
<sequence>MESVNPFNILNLLLSDYEQHFQLSDSPSESDTMLKTLIKDFLDVQIDQDGSSISATEENLQYELLIGVSTSDQLGKSIAKTTCSVDIAKQTSNPLRRIALSNLLQVEQNVFPMRFFDVCGYYNICARKVTRFVTEKYLKQVPDRKKSAEECVAVIRERVQAYGKDCLWNANHSGFEYGMRPGRTLDFVGAKHVSALTRSQNSMTHGYTVFPLKFLQVHFITLQEPKEIFRPLVEKSMFRASNLYATAFTSGKMTKELHIEWCEKVFFSHMSQYCIFLADSWSSFSD</sequence>